<evidence type="ECO:0000313" key="1">
    <source>
        <dbReference type="EMBL" id="KAI0029521.1"/>
    </source>
</evidence>
<comment type="caution">
    <text evidence="1">The sequence shown here is derived from an EMBL/GenBank/DDBJ whole genome shotgun (WGS) entry which is preliminary data.</text>
</comment>
<evidence type="ECO:0000313" key="2">
    <source>
        <dbReference type="Proteomes" id="UP000814128"/>
    </source>
</evidence>
<feature type="non-terminal residue" evidence="1">
    <location>
        <position position="286"/>
    </location>
</feature>
<dbReference type="EMBL" id="MU273670">
    <property type="protein sequence ID" value="KAI0029521.1"/>
    <property type="molecule type" value="Genomic_DNA"/>
</dbReference>
<proteinExistence type="predicted"/>
<name>A0ACB8QD31_9AGAM</name>
<feature type="non-terminal residue" evidence="1">
    <location>
        <position position="1"/>
    </location>
</feature>
<sequence>AFQQGRKQAEWMVQRYHYLRAAVTRSYEVREEPANISLTQLFPRQSVYFDRYLDFKLEPIRGMKLHPDEEGRIHPGDLEIYKEEIFVSWKNREAGILYVVCTGRPFWNMILNWHSPAHTTGVRAYDDLLSQWQQAGYPKSMLPCMFFARESGCLDARCPFKHDARATKADRDVVLAYRRAECGRLTPVDVERYGPNAGDSVVISPSDDGFLVEQIRECIVRPPEPVCWNVECRALSQDPSLAQNLKTCSRCRVATYCSASCQKANWKSHKPDCHPFERIIEDDELW</sequence>
<keyword evidence="2" id="KW-1185">Reference proteome</keyword>
<dbReference type="Proteomes" id="UP000814128">
    <property type="component" value="Unassembled WGS sequence"/>
</dbReference>
<reference evidence="1" key="1">
    <citation type="submission" date="2021-02" db="EMBL/GenBank/DDBJ databases">
        <authorList>
            <consortium name="DOE Joint Genome Institute"/>
            <person name="Ahrendt S."/>
            <person name="Looney B.P."/>
            <person name="Miyauchi S."/>
            <person name="Morin E."/>
            <person name="Drula E."/>
            <person name="Courty P.E."/>
            <person name="Chicoki N."/>
            <person name="Fauchery L."/>
            <person name="Kohler A."/>
            <person name="Kuo A."/>
            <person name="Labutti K."/>
            <person name="Pangilinan J."/>
            <person name="Lipzen A."/>
            <person name="Riley R."/>
            <person name="Andreopoulos W."/>
            <person name="He G."/>
            <person name="Johnson J."/>
            <person name="Barry K.W."/>
            <person name="Grigoriev I.V."/>
            <person name="Nagy L."/>
            <person name="Hibbett D."/>
            <person name="Henrissat B."/>
            <person name="Matheny P.B."/>
            <person name="Labbe J."/>
            <person name="Martin F."/>
        </authorList>
    </citation>
    <scope>NUCLEOTIDE SEQUENCE</scope>
    <source>
        <strain evidence="1">EC-137</strain>
    </source>
</reference>
<reference evidence="1" key="2">
    <citation type="journal article" date="2022" name="New Phytol.">
        <title>Evolutionary transition to the ectomycorrhizal habit in the genomes of a hyperdiverse lineage of mushroom-forming fungi.</title>
        <authorList>
            <person name="Looney B."/>
            <person name="Miyauchi S."/>
            <person name="Morin E."/>
            <person name="Drula E."/>
            <person name="Courty P.E."/>
            <person name="Kohler A."/>
            <person name="Kuo A."/>
            <person name="LaButti K."/>
            <person name="Pangilinan J."/>
            <person name="Lipzen A."/>
            <person name="Riley R."/>
            <person name="Andreopoulos W."/>
            <person name="He G."/>
            <person name="Johnson J."/>
            <person name="Nolan M."/>
            <person name="Tritt A."/>
            <person name="Barry K.W."/>
            <person name="Grigoriev I.V."/>
            <person name="Nagy L.G."/>
            <person name="Hibbett D."/>
            <person name="Henrissat B."/>
            <person name="Matheny P.B."/>
            <person name="Labbe J."/>
            <person name="Martin F.M."/>
        </authorList>
    </citation>
    <scope>NUCLEOTIDE SEQUENCE</scope>
    <source>
        <strain evidence="1">EC-137</strain>
    </source>
</reference>
<gene>
    <name evidence="1" type="ORF">K488DRAFT_32981</name>
</gene>
<protein>
    <submittedName>
        <fullName evidence="1">Uncharacterized protein</fullName>
    </submittedName>
</protein>
<accession>A0ACB8QD31</accession>
<organism evidence="1 2">
    <name type="scientific">Vararia minispora EC-137</name>
    <dbReference type="NCBI Taxonomy" id="1314806"/>
    <lineage>
        <taxon>Eukaryota</taxon>
        <taxon>Fungi</taxon>
        <taxon>Dikarya</taxon>
        <taxon>Basidiomycota</taxon>
        <taxon>Agaricomycotina</taxon>
        <taxon>Agaricomycetes</taxon>
        <taxon>Russulales</taxon>
        <taxon>Lachnocladiaceae</taxon>
        <taxon>Vararia</taxon>
    </lineage>
</organism>